<sequence length="311" mass="37093">MRDRGRTANENTEKRPIPLNSVQLPLQDMMLGHEMIAQQFHHDQQQRNASNLKKDTPKYKTKKEARLPAYIQEKKLTEARIPICAEIEDDYMYIELVRSFDYAKKPEEKKRLWETYLNFANQTESLWPREIRRFRNLKSQKDKKTYIQQQKEKFLNQEAEWNEYASELIKNVVTLLNKVAPSDKVEYGKEERKLHDRLTRELYDYCKEGIYTNVEAVDRKIEKLEEDSKNRNKYREVIGDESNDTLKKAISGIKELKKKEINLQEQLPPQANNIFLKLRPEEKQLLDKGPKNTPLERALEKTLIIKEQQLQ</sequence>
<organism evidence="3 6">
    <name type="scientific">Didymodactylos carnosus</name>
    <dbReference type="NCBI Taxonomy" id="1234261"/>
    <lineage>
        <taxon>Eukaryota</taxon>
        <taxon>Metazoa</taxon>
        <taxon>Spiralia</taxon>
        <taxon>Gnathifera</taxon>
        <taxon>Rotifera</taxon>
        <taxon>Eurotatoria</taxon>
        <taxon>Bdelloidea</taxon>
        <taxon>Philodinida</taxon>
        <taxon>Philodinidae</taxon>
        <taxon>Didymodactylos</taxon>
    </lineage>
</organism>
<comment type="caution">
    <text evidence="3">The sequence shown here is derived from an EMBL/GenBank/DDBJ whole genome shotgun (WGS) entry which is preliminary data.</text>
</comment>
<proteinExistence type="predicted"/>
<protein>
    <submittedName>
        <fullName evidence="3">Uncharacterized protein</fullName>
    </submittedName>
</protein>
<evidence type="ECO:0000313" key="5">
    <source>
        <dbReference type="EMBL" id="CAF4240117.1"/>
    </source>
</evidence>
<dbReference type="EMBL" id="CAJNOQ010015431">
    <property type="protein sequence ID" value="CAF1361308.1"/>
    <property type="molecule type" value="Genomic_DNA"/>
</dbReference>
<dbReference type="EMBL" id="CAJNOK010021396">
    <property type="protein sequence ID" value="CAF1331919.1"/>
    <property type="molecule type" value="Genomic_DNA"/>
</dbReference>
<dbReference type="Proteomes" id="UP000682733">
    <property type="component" value="Unassembled WGS sequence"/>
</dbReference>
<reference evidence="3" key="1">
    <citation type="submission" date="2021-02" db="EMBL/GenBank/DDBJ databases">
        <authorList>
            <person name="Nowell W R."/>
        </authorList>
    </citation>
    <scope>NUCLEOTIDE SEQUENCE</scope>
</reference>
<name>A0A815I4I7_9BILA</name>
<dbReference type="Proteomes" id="UP000677228">
    <property type="component" value="Unassembled WGS sequence"/>
</dbReference>
<dbReference type="Proteomes" id="UP000663829">
    <property type="component" value="Unassembled WGS sequence"/>
</dbReference>
<feature type="coiled-coil region" evidence="1">
    <location>
        <begin position="207"/>
        <end position="266"/>
    </location>
</feature>
<evidence type="ECO:0000313" key="6">
    <source>
        <dbReference type="Proteomes" id="UP000663829"/>
    </source>
</evidence>
<evidence type="ECO:0000313" key="3">
    <source>
        <dbReference type="EMBL" id="CAF1361308.1"/>
    </source>
</evidence>
<dbReference type="AlphaFoldDB" id="A0A815I4I7"/>
<evidence type="ECO:0000313" key="2">
    <source>
        <dbReference type="EMBL" id="CAF1331919.1"/>
    </source>
</evidence>
<accession>A0A815I4I7</accession>
<evidence type="ECO:0000256" key="1">
    <source>
        <dbReference type="SAM" id="Coils"/>
    </source>
</evidence>
<evidence type="ECO:0000313" key="4">
    <source>
        <dbReference type="EMBL" id="CAF4143262.1"/>
    </source>
</evidence>
<dbReference type="EMBL" id="CAJOBA010043016">
    <property type="protein sequence ID" value="CAF4143262.1"/>
    <property type="molecule type" value="Genomic_DNA"/>
</dbReference>
<keyword evidence="6" id="KW-1185">Reference proteome</keyword>
<dbReference type="Proteomes" id="UP000681722">
    <property type="component" value="Unassembled WGS sequence"/>
</dbReference>
<gene>
    <name evidence="3" type="ORF">GPM918_LOCUS31395</name>
    <name evidence="2" type="ORF">OVA965_LOCUS29928</name>
    <name evidence="5" type="ORF">SRO942_LOCUS32041</name>
    <name evidence="4" type="ORF">TMI583_LOCUS30719</name>
</gene>
<keyword evidence="1" id="KW-0175">Coiled coil</keyword>
<dbReference type="EMBL" id="CAJOBC010070236">
    <property type="protein sequence ID" value="CAF4240117.1"/>
    <property type="molecule type" value="Genomic_DNA"/>
</dbReference>